<evidence type="ECO:0000256" key="1">
    <source>
        <dbReference type="ARBA" id="ARBA00004141"/>
    </source>
</evidence>
<evidence type="ECO:0000313" key="10">
    <source>
        <dbReference type="Proteomes" id="UP000244855"/>
    </source>
</evidence>
<evidence type="ECO:0000256" key="6">
    <source>
        <dbReference type="SAM" id="MobiDB-lite"/>
    </source>
</evidence>
<keyword evidence="9" id="KW-0575">Peroxidase</keyword>
<dbReference type="InterPro" id="IPR000326">
    <property type="entry name" value="PAP2/HPO"/>
</dbReference>
<keyword evidence="5 7" id="KW-0472">Membrane</keyword>
<sequence length="307" mass="34369">PSPPQTSLPEAKPPSKFRQRVFPGVCDKPTFKQFVKRNWLDIATQLMCTLAGFLIYRFGEPLMTRRFPVFPDMYRTPFGIRYGKPWRKEYIGTLASAGVSFGLPAVVMAALGLWMVRSFQDTHAAIMGLGYALSTTTLFQALLKWIVGGLRPYFLDVCAPRMVQPNATRPAELWKTVDVCTGSRKEVREAQMSFPSGHSAAAFAGFGFLALYMNAKFGIFAAPRQRHRGPNVAENSDVDEEESPAQQQQSRRAPHWQLGLFVTPLLLAFIIAASKIRDGWHHPEDVIRGALIGSAFAFMAFRMVYQS</sequence>
<organism evidence="9 10">
    <name type="scientific">Periconia macrospinosa</name>
    <dbReference type="NCBI Taxonomy" id="97972"/>
    <lineage>
        <taxon>Eukaryota</taxon>
        <taxon>Fungi</taxon>
        <taxon>Dikarya</taxon>
        <taxon>Ascomycota</taxon>
        <taxon>Pezizomycotina</taxon>
        <taxon>Dothideomycetes</taxon>
        <taxon>Pleosporomycetidae</taxon>
        <taxon>Pleosporales</taxon>
        <taxon>Massarineae</taxon>
        <taxon>Periconiaceae</taxon>
        <taxon>Periconia</taxon>
    </lineage>
</organism>
<dbReference type="GO" id="GO:0016020">
    <property type="term" value="C:membrane"/>
    <property type="evidence" value="ECO:0007669"/>
    <property type="project" value="UniProtKB-SubCell"/>
</dbReference>
<comment type="subcellular location">
    <subcellularLocation>
        <location evidence="1">Membrane</location>
        <topology evidence="1">Multi-pass membrane protein</topology>
    </subcellularLocation>
</comment>
<dbReference type="InterPro" id="IPR036938">
    <property type="entry name" value="PAP2/HPO_sf"/>
</dbReference>
<dbReference type="EMBL" id="KZ805482">
    <property type="protein sequence ID" value="PVH95854.1"/>
    <property type="molecule type" value="Genomic_DNA"/>
</dbReference>
<evidence type="ECO:0000256" key="2">
    <source>
        <dbReference type="ARBA" id="ARBA00008816"/>
    </source>
</evidence>
<evidence type="ECO:0000259" key="8">
    <source>
        <dbReference type="SMART" id="SM00014"/>
    </source>
</evidence>
<dbReference type="SUPFAM" id="SSF48317">
    <property type="entry name" value="Acid phosphatase/Vanadium-dependent haloperoxidase"/>
    <property type="match status" value="1"/>
</dbReference>
<feature type="transmembrane region" description="Helical" evidence="7">
    <location>
        <begin position="286"/>
        <end position="305"/>
    </location>
</feature>
<evidence type="ECO:0000256" key="7">
    <source>
        <dbReference type="SAM" id="Phobius"/>
    </source>
</evidence>
<feature type="transmembrane region" description="Helical" evidence="7">
    <location>
        <begin position="128"/>
        <end position="147"/>
    </location>
</feature>
<dbReference type="CDD" id="cd03390">
    <property type="entry name" value="PAP2_containing_1_like"/>
    <property type="match status" value="1"/>
</dbReference>
<name>A0A2V1DFD5_9PLEO</name>
<gene>
    <name evidence="9" type="ORF">DM02DRAFT_481775</name>
</gene>
<feature type="non-terminal residue" evidence="9">
    <location>
        <position position="1"/>
    </location>
</feature>
<feature type="transmembrane region" description="Helical" evidence="7">
    <location>
        <begin position="90"/>
        <end position="116"/>
    </location>
</feature>
<feature type="domain" description="Phosphatidic acid phosphatase type 2/haloperoxidase" evidence="8">
    <location>
        <begin position="124"/>
        <end position="301"/>
    </location>
</feature>
<dbReference type="GO" id="GO:0008195">
    <property type="term" value="F:phosphatidate phosphatase activity"/>
    <property type="evidence" value="ECO:0007669"/>
    <property type="project" value="TreeGrafter"/>
</dbReference>
<dbReference type="PANTHER" id="PTHR10165:SF84">
    <property type="entry name" value="PHOSPHATIDIC ACID PHOSPHATASE BETA"/>
    <property type="match status" value="1"/>
</dbReference>
<evidence type="ECO:0000256" key="3">
    <source>
        <dbReference type="ARBA" id="ARBA00022692"/>
    </source>
</evidence>
<dbReference type="SMART" id="SM00014">
    <property type="entry name" value="acidPPc"/>
    <property type="match status" value="1"/>
</dbReference>
<feature type="non-terminal residue" evidence="9">
    <location>
        <position position="307"/>
    </location>
</feature>
<comment type="similarity">
    <text evidence="2">Belongs to the PA-phosphatase related phosphoesterase family.</text>
</comment>
<dbReference type="Gene3D" id="1.20.144.10">
    <property type="entry name" value="Phosphatidic acid phosphatase type 2/haloperoxidase"/>
    <property type="match status" value="1"/>
</dbReference>
<keyword evidence="3 7" id="KW-0812">Transmembrane</keyword>
<proteinExistence type="inferred from homology"/>
<keyword evidence="9" id="KW-0560">Oxidoreductase</keyword>
<dbReference type="GO" id="GO:0006644">
    <property type="term" value="P:phospholipid metabolic process"/>
    <property type="evidence" value="ECO:0007669"/>
    <property type="project" value="InterPro"/>
</dbReference>
<feature type="region of interest" description="Disordered" evidence="6">
    <location>
        <begin position="228"/>
        <end position="252"/>
    </location>
</feature>
<dbReference type="PANTHER" id="PTHR10165">
    <property type="entry name" value="LIPID PHOSPHATE PHOSPHATASE"/>
    <property type="match status" value="1"/>
</dbReference>
<dbReference type="GO" id="GO:0046839">
    <property type="term" value="P:phospholipid dephosphorylation"/>
    <property type="evidence" value="ECO:0007669"/>
    <property type="project" value="TreeGrafter"/>
</dbReference>
<feature type="transmembrane region" description="Helical" evidence="7">
    <location>
        <begin position="256"/>
        <end position="274"/>
    </location>
</feature>
<evidence type="ECO:0000256" key="5">
    <source>
        <dbReference type="ARBA" id="ARBA00023136"/>
    </source>
</evidence>
<feature type="transmembrane region" description="Helical" evidence="7">
    <location>
        <begin position="200"/>
        <end position="222"/>
    </location>
</feature>
<dbReference type="OrthoDB" id="10030083at2759"/>
<dbReference type="STRING" id="97972.A0A2V1DFD5"/>
<dbReference type="Proteomes" id="UP000244855">
    <property type="component" value="Unassembled WGS sequence"/>
</dbReference>
<dbReference type="Pfam" id="PF01569">
    <property type="entry name" value="PAP2"/>
    <property type="match status" value="1"/>
</dbReference>
<dbReference type="GO" id="GO:0004601">
    <property type="term" value="F:peroxidase activity"/>
    <property type="evidence" value="ECO:0007669"/>
    <property type="project" value="UniProtKB-KW"/>
</dbReference>
<keyword evidence="4 7" id="KW-1133">Transmembrane helix</keyword>
<evidence type="ECO:0000313" key="9">
    <source>
        <dbReference type="EMBL" id="PVH95854.1"/>
    </source>
</evidence>
<dbReference type="AlphaFoldDB" id="A0A2V1DFD5"/>
<protein>
    <submittedName>
        <fullName evidence="9">Acid phosphatase/Vanadium-dependent haloperoxidase</fullName>
    </submittedName>
</protein>
<evidence type="ECO:0000256" key="4">
    <source>
        <dbReference type="ARBA" id="ARBA00022989"/>
    </source>
</evidence>
<accession>A0A2V1DFD5</accession>
<keyword evidence="10" id="KW-1185">Reference proteome</keyword>
<dbReference type="InterPro" id="IPR043216">
    <property type="entry name" value="PAP-like"/>
</dbReference>
<reference evidence="9 10" key="1">
    <citation type="journal article" date="2018" name="Sci. Rep.">
        <title>Comparative genomics provides insights into the lifestyle and reveals functional heterogeneity of dark septate endophytic fungi.</title>
        <authorList>
            <person name="Knapp D.G."/>
            <person name="Nemeth J.B."/>
            <person name="Barry K."/>
            <person name="Hainaut M."/>
            <person name="Henrissat B."/>
            <person name="Johnson J."/>
            <person name="Kuo A."/>
            <person name="Lim J.H.P."/>
            <person name="Lipzen A."/>
            <person name="Nolan M."/>
            <person name="Ohm R.A."/>
            <person name="Tamas L."/>
            <person name="Grigoriev I.V."/>
            <person name="Spatafora J.W."/>
            <person name="Nagy L.G."/>
            <person name="Kovacs G.M."/>
        </authorList>
    </citation>
    <scope>NUCLEOTIDE SEQUENCE [LARGE SCALE GENOMIC DNA]</scope>
    <source>
        <strain evidence="9 10">DSE2036</strain>
    </source>
</reference>